<organism evidence="7 8">
    <name type="scientific">Natronomonas pharaonis (strain ATCC 35678 / DSM 2160 / CIP 103997 / JCM 8858 / NBRC 14720 / NCIMB 2260 / Gabara)</name>
    <name type="common">Halobacterium pharaonis</name>
    <dbReference type="NCBI Taxonomy" id="348780"/>
    <lineage>
        <taxon>Archaea</taxon>
        <taxon>Methanobacteriati</taxon>
        <taxon>Methanobacteriota</taxon>
        <taxon>Stenosarchaea group</taxon>
        <taxon>Halobacteria</taxon>
        <taxon>Halobacteriales</taxon>
        <taxon>Natronomonadaceae</taxon>
        <taxon>Natronomonas</taxon>
    </lineage>
</organism>
<dbReference type="InterPro" id="IPR013149">
    <property type="entry name" value="ADH-like_C"/>
</dbReference>
<evidence type="ECO:0000256" key="1">
    <source>
        <dbReference type="ARBA" id="ARBA00001947"/>
    </source>
</evidence>
<dbReference type="EMBL" id="CR936257">
    <property type="protein sequence ID" value="CAI48761.1"/>
    <property type="molecule type" value="Genomic_DNA"/>
</dbReference>
<protein>
    <submittedName>
        <fullName evidence="7">Oxidoreductase (Homolog to zinc-containing alcohol dehydrogenase / threonine 3-dehydrogenase)</fullName>
        <ecNumber evidence="7">1.1.1.-</ecNumber>
    </submittedName>
</protein>
<accession>A0A1U7EUT3</accession>
<dbReference type="AlphaFoldDB" id="A0A1U7EUT3"/>
<dbReference type="SUPFAM" id="SSF50129">
    <property type="entry name" value="GroES-like"/>
    <property type="match status" value="1"/>
</dbReference>
<comment type="similarity">
    <text evidence="2">Belongs to the zinc-containing alcohol dehydrogenase family.</text>
</comment>
<proteinExistence type="inferred from homology"/>
<dbReference type="EnsemblBacteria" id="CAI48761">
    <property type="protein sequence ID" value="CAI48761"/>
    <property type="gene ID" value="NP_1340A"/>
</dbReference>
<dbReference type="Proteomes" id="UP000002698">
    <property type="component" value="Chromosome"/>
</dbReference>
<keyword evidence="3" id="KW-0479">Metal-binding</keyword>
<evidence type="ECO:0000256" key="3">
    <source>
        <dbReference type="ARBA" id="ARBA00022723"/>
    </source>
</evidence>
<dbReference type="Pfam" id="PF00107">
    <property type="entry name" value="ADH_zinc_N"/>
    <property type="match status" value="1"/>
</dbReference>
<dbReference type="CDD" id="cd08255">
    <property type="entry name" value="2-desacetyl-2-hydroxyethyl_bacteriochlorophyllide_like"/>
    <property type="match status" value="1"/>
</dbReference>
<dbReference type="EC" id="1.1.1.-" evidence="7"/>
<dbReference type="GeneID" id="3701119"/>
<evidence type="ECO:0000256" key="4">
    <source>
        <dbReference type="ARBA" id="ARBA00022833"/>
    </source>
</evidence>
<sequence>MSTTDGRAVQFIGPEDVDVVPLQSPEPDPEGVVVETLVSAISAGTELLVYHGDVDSETLADESLPALDGTLSYPVRYGYSAVGRVVATGAEVAPAWHDRTVFAFNPHESHFRAEPEALHVVPEGVSPEQAALFANVETAVNFALDASPRLGERVAVFGQGVVGLLTTALLSELPLETLVAVEPHPFRRQLAARMGADETVDPTAENAAAAVEELTDGVDVAIEVSGQPQTLESAVEATRYDGRVLVGSWYGTKREPLSLGDHYHRGRISIESSQVSTIDPSLRGRWDRTRRRKTAWRRLQSLDLGPLITHRVDVAEAGSAYRQLTEHPNETLQVLLTY</sequence>
<feature type="domain" description="Alcohol dehydrogenase-like C-terminal" evidence="6">
    <location>
        <begin position="162"/>
        <end position="277"/>
    </location>
</feature>
<evidence type="ECO:0000259" key="6">
    <source>
        <dbReference type="Pfam" id="PF00107"/>
    </source>
</evidence>
<comment type="cofactor">
    <cofactor evidence="1">
        <name>Zn(2+)</name>
        <dbReference type="ChEBI" id="CHEBI:29105"/>
    </cofactor>
</comment>
<keyword evidence="5 7" id="KW-0560">Oxidoreductase</keyword>
<evidence type="ECO:0000313" key="7">
    <source>
        <dbReference type="EMBL" id="CAI48761.1"/>
    </source>
</evidence>
<evidence type="ECO:0000256" key="2">
    <source>
        <dbReference type="ARBA" id="ARBA00008072"/>
    </source>
</evidence>
<dbReference type="InterPro" id="IPR036291">
    <property type="entry name" value="NAD(P)-bd_dom_sf"/>
</dbReference>
<reference evidence="7 8" key="1">
    <citation type="journal article" date="2005" name="Genome Res.">
        <title>Living with two extremes: conclusions from the genome sequence of Natronomonas pharaonis.</title>
        <authorList>
            <person name="Falb M."/>
            <person name="Pfeiffer F."/>
            <person name="Palm P."/>
            <person name="Rodewald K."/>
            <person name="Hickmann V."/>
            <person name="Tittor J."/>
            <person name="Oesterhelt D."/>
        </authorList>
    </citation>
    <scope>NUCLEOTIDE SEQUENCE [LARGE SCALE GENOMIC DNA]</scope>
    <source>
        <strain evidence="8">ATCC 35678 / DSM 2160 / CIP 103997 / JCM 8858 / NBRC 14720 / NCIMB 2260 / Gabara</strain>
    </source>
</reference>
<dbReference type="Gene3D" id="3.40.50.720">
    <property type="entry name" value="NAD(P)-binding Rossmann-like Domain"/>
    <property type="match status" value="1"/>
</dbReference>
<dbReference type="RefSeq" id="WP_011322396.1">
    <property type="nucleotide sequence ID" value="NC_007426.1"/>
</dbReference>
<dbReference type="KEGG" id="nph:NP_1340A"/>
<evidence type="ECO:0000313" key="8">
    <source>
        <dbReference type="Proteomes" id="UP000002698"/>
    </source>
</evidence>
<keyword evidence="8" id="KW-1185">Reference proteome</keyword>
<dbReference type="STRING" id="348780.NP_1340A"/>
<dbReference type="PANTHER" id="PTHR43350">
    <property type="entry name" value="NAD-DEPENDENT ALCOHOL DEHYDROGENASE"/>
    <property type="match status" value="1"/>
</dbReference>
<gene>
    <name evidence="7" type="ordered locus">NP_1340A</name>
</gene>
<dbReference type="eggNOG" id="arCOG01621">
    <property type="taxonomic scope" value="Archaea"/>
</dbReference>
<dbReference type="HOGENOM" id="CLU_026673_9_0_2"/>
<dbReference type="PANTHER" id="PTHR43350:SF19">
    <property type="entry name" value="D-GULOSIDE 3-DEHYDROGENASE"/>
    <property type="match status" value="1"/>
</dbReference>
<evidence type="ECO:0000256" key="5">
    <source>
        <dbReference type="ARBA" id="ARBA00023002"/>
    </source>
</evidence>
<dbReference type="GO" id="GO:0046872">
    <property type="term" value="F:metal ion binding"/>
    <property type="evidence" value="ECO:0007669"/>
    <property type="project" value="UniProtKB-KW"/>
</dbReference>
<dbReference type="GO" id="GO:0016491">
    <property type="term" value="F:oxidoreductase activity"/>
    <property type="evidence" value="ECO:0007669"/>
    <property type="project" value="UniProtKB-KW"/>
</dbReference>
<dbReference type="SUPFAM" id="SSF51735">
    <property type="entry name" value="NAD(P)-binding Rossmann-fold domains"/>
    <property type="match status" value="1"/>
</dbReference>
<name>A0A1U7EUT3_NATPD</name>
<keyword evidence="4" id="KW-0862">Zinc</keyword>
<dbReference type="InterPro" id="IPR011032">
    <property type="entry name" value="GroES-like_sf"/>
</dbReference>
<dbReference type="Gene3D" id="3.90.180.10">
    <property type="entry name" value="Medium-chain alcohol dehydrogenases, catalytic domain"/>
    <property type="match status" value="2"/>
</dbReference>
<dbReference type="OrthoDB" id="168897at2157"/>